<evidence type="ECO:0000256" key="6">
    <source>
        <dbReference type="ARBA" id="ARBA00022884"/>
    </source>
</evidence>
<evidence type="ECO:0000313" key="12">
    <source>
        <dbReference type="EMBL" id="OCC16137.1"/>
    </source>
</evidence>
<protein>
    <recommendedName>
        <fullName evidence="9">tRNA-specific 2-thiouridylase MnmA</fullName>
        <ecNumber evidence="9">2.8.1.13</ecNumber>
    </recommendedName>
</protein>
<dbReference type="EMBL" id="MAGO01000002">
    <property type="protein sequence ID" value="OCC16137.1"/>
    <property type="molecule type" value="Genomic_DNA"/>
</dbReference>
<proteinExistence type="inferred from homology"/>
<dbReference type="InterPro" id="IPR046885">
    <property type="entry name" value="MnmA-like_C"/>
</dbReference>
<dbReference type="Gene3D" id="3.40.50.620">
    <property type="entry name" value="HUPs"/>
    <property type="match status" value="1"/>
</dbReference>
<dbReference type="OrthoDB" id="9800696at2"/>
<sequence length="354" mass="40119">MKNLRERDEILVALSGGVDSAVSALLLKERGFDVQGLYLELLGESFEATVRKQKKTVLRIAEQLDIKIHFVDRKNAFNKEVISYFIDTYRKGLTPNPCVFCNPSIKFKEGLAQKEKLGLRFFATGHYARIELHDELGFILKKGVDPKKDQSYFLHRLPKRWLETIIFPLGAFKKEEIRQIAKNKGLDKLVLKESQEICFVEGDYRESLIGVEETPGPIILKTTDEIVGTHKGLYNYTIGQRRGIGIPGPEPYYVLELDTKNNALIIGTKKDTLQSNFYVENVNWLVPEEYARSQDIEIKIRSRHNPAPGKIVECNKKTGRYKIMFYEPQSSITPGQAAVFYAGDVVLGGGVICG</sequence>
<feature type="site" description="Interaction with tRNA" evidence="9">
    <location>
        <position position="336"/>
    </location>
</feature>
<dbReference type="CDD" id="cd01998">
    <property type="entry name" value="MnmA_TRMU-like"/>
    <property type="match status" value="1"/>
</dbReference>
<name>A0A1B9F875_9BACT</name>
<evidence type="ECO:0000259" key="11">
    <source>
        <dbReference type="Pfam" id="PF20259"/>
    </source>
</evidence>
<organism evidence="12 13">
    <name type="scientific">Dissulfuribacter thermophilus</name>
    <dbReference type="NCBI Taxonomy" id="1156395"/>
    <lineage>
        <taxon>Bacteria</taxon>
        <taxon>Pseudomonadati</taxon>
        <taxon>Thermodesulfobacteriota</taxon>
        <taxon>Dissulfuribacteria</taxon>
        <taxon>Dissulfuribacterales</taxon>
        <taxon>Dissulfuribacteraceae</taxon>
        <taxon>Dissulfuribacter</taxon>
    </lineage>
</organism>
<evidence type="ECO:0000313" key="13">
    <source>
        <dbReference type="Proteomes" id="UP000093080"/>
    </source>
</evidence>
<feature type="active site" description="Cysteine persulfide intermediate" evidence="9">
    <location>
        <position position="198"/>
    </location>
</feature>
<feature type="region of interest" description="Interaction with tRNA" evidence="9">
    <location>
        <begin position="148"/>
        <end position="150"/>
    </location>
</feature>
<feature type="binding site" evidence="9">
    <location>
        <position position="125"/>
    </location>
    <ligand>
        <name>ATP</name>
        <dbReference type="ChEBI" id="CHEBI:30616"/>
    </ligand>
</feature>
<feature type="site" description="Interaction with tRNA" evidence="9">
    <location>
        <position position="126"/>
    </location>
</feature>
<evidence type="ECO:0000256" key="7">
    <source>
        <dbReference type="ARBA" id="ARBA00023157"/>
    </source>
</evidence>
<evidence type="ECO:0000256" key="2">
    <source>
        <dbReference type="ARBA" id="ARBA00022679"/>
    </source>
</evidence>
<keyword evidence="7 9" id="KW-1015">Disulfide bond</keyword>
<dbReference type="PATRIC" id="fig|1156395.6.peg.605"/>
<evidence type="ECO:0000256" key="4">
    <source>
        <dbReference type="ARBA" id="ARBA00022741"/>
    </source>
</evidence>
<comment type="catalytic activity">
    <reaction evidence="8 9">
        <text>S-sulfanyl-L-cysteinyl-[protein] + uridine(34) in tRNA + AH2 + ATP = 2-thiouridine(34) in tRNA + L-cysteinyl-[protein] + A + AMP + diphosphate + H(+)</text>
        <dbReference type="Rhea" id="RHEA:47032"/>
        <dbReference type="Rhea" id="RHEA-COMP:10131"/>
        <dbReference type="Rhea" id="RHEA-COMP:11726"/>
        <dbReference type="Rhea" id="RHEA-COMP:11727"/>
        <dbReference type="Rhea" id="RHEA-COMP:11728"/>
        <dbReference type="ChEBI" id="CHEBI:13193"/>
        <dbReference type="ChEBI" id="CHEBI:15378"/>
        <dbReference type="ChEBI" id="CHEBI:17499"/>
        <dbReference type="ChEBI" id="CHEBI:29950"/>
        <dbReference type="ChEBI" id="CHEBI:30616"/>
        <dbReference type="ChEBI" id="CHEBI:33019"/>
        <dbReference type="ChEBI" id="CHEBI:61963"/>
        <dbReference type="ChEBI" id="CHEBI:65315"/>
        <dbReference type="ChEBI" id="CHEBI:87170"/>
        <dbReference type="ChEBI" id="CHEBI:456215"/>
        <dbReference type="EC" id="2.8.1.13"/>
    </reaction>
</comment>
<keyword evidence="1 9" id="KW-0820">tRNA-binding</keyword>
<comment type="caution">
    <text evidence="9">Lacks conserved residue(s) required for the propagation of feature annotation.</text>
</comment>
<dbReference type="PANTHER" id="PTHR11933">
    <property type="entry name" value="TRNA 5-METHYLAMINOMETHYL-2-THIOURIDYLATE -METHYLTRANSFERASE"/>
    <property type="match status" value="1"/>
</dbReference>
<dbReference type="GO" id="GO:0005524">
    <property type="term" value="F:ATP binding"/>
    <property type="evidence" value="ECO:0007669"/>
    <property type="project" value="UniProtKB-KW"/>
</dbReference>
<keyword evidence="4 9" id="KW-0547">Nucleotide-binding</keyword>
<keyword evidence="9" id="KW-0963">Cytoplasm</keyword>
<dbReference type="EC" id="2.8.1.13" evidence="9"/>
<feature type="binding site" evidence="9">
    <location>
        <position position="39"/>
    </location>
    <ligand>
        <name>ATP</name>
        <dbReference type="ChEBI" id="CHEBI:30616"/>
    </ligand>
</feature>
<evidence type="ECO:0000256" key="5">
    <source>
        <dbReference type="ARBA" id="ARBA00022840"/>
    </source>
</evidence>
<evidence type="ECO:0000259" key="10">
    <source>
        <dbReference type="Pfam" id="PF20258"/>
    </source>
</evidence>
<dbReference type="PANTHER" id="PTHR11933:SF5">
    <property type="entry name" value="MITOCHONDRIAL TRNA-SPECIFIC 2-THIOURIDYLASE 1"/>
    <property type="match status" value="1"/>
</dbReference>
<comment type="caution">
    <text evidence="12">The sequence shown here is derived from an EMBL/GenBank/DDBJ whole genome shotgun (WGS) entry which is preliminary data.</text>
</comment>
<dbReference type="Proteomes" id="UP000093080">
    <property type="component" value="Unassembled WGS sequence"/>
</dbReference>
<dbReference type="InterPro" id="IPR046884">
    <property type="entry name" value="MnmA-like_central"/>
</dbReference>
<feature type="domain" description="tRNA-specific 2-thiouridylase MnmA-like C-terminal" evidence="10">
    <location>
        <begin position="276"/>
        <end position="352"/>
    </location>
</feature>
<comment type="similarity">
    <text evidence="9">Belongs to the MnmA/TRMU family.</text>
</comment>
<dbReference type="Pfam" id="PF20259">
    <property type="entry name" value="tRNA_Me_trans_M"/>
    <property type="match status" value="1"/>
</dbReference>
<evidence type="ECO:0000256" key="8">
    <source>
        <dbReference type="ARBA" id="ARBA00051542"/>
    </source>
</evidence>
<dbReference type="NCBIfam" id="NF001138">
    <property type="entry name" value="PRK00143.1"/>
    <property type="match status" value="1"/>
</dbReference>
<dbReference type="RefSeq" id="WP_067616214.1">
    <property type="nucleotide sequence ID" value="NZ_MAGO01000002.1"/>
</dbReference>
<dbReference type="HAMAP" id="MF_00144">
    <property type="entry name" value="tRNA_thiouridyl_MnmA"/>
    <property type="match status" value="1"/>
</dbReference>
<comment type="subcellular location">
    <subcellularLocation>
        <location evidence="9">Cytoplasm</location>
    </subcellularLocation>
</comment>
<dbReference type="GO" id="GO:0103016">
    <property type="term" value="F:tRNA-uridine 2-sulfurtransferase activity"/>
    <property type="evidence" value="ECO:0007669"/>
    <property type="project" value="UniProtKB-EC"/>
</dbReference>
<keyword evidence="13" id="KW-1185">Reference proteome</keyword>
<feature type="binding site" evidence="9">
    <location>
        <begin position="13"/>
        <end position="20"/>
    </location>
    <ligand>
        <name>ATP</name>
        <dbReference type="ChEBI" id="CHEBI:30616"/>
    </ligand>
</feature>
<dbReference type="NCBIfam" id="TIGR00420">
    <property type="entry name" value="trmU"/>
    <property type="match status" value="1"/>
</dbReference>
<dbReference type="FunFam" id="2.30.30.280:FF:000001">
    <property type="entry name" value="tRNA-specific 2-thiouridylase MnmA"/>
    <property type="match status" value="1"/>
</dbReference>
<dbReference type="Pfam" id="PF20258">
    <property type="entry name" value="tRNA_Me_trans_C"/>
    <property type="match status" value="1"/>
</dbReference>
<dbReference type="STRING" id="1156395.DBT_0599"/>
<dbReference type="SUPFAM" id="SSF52402">
    <property type="entry name" value="Adenine nucleotide alpha hydrolases-like"/>
    <property type="match status" value="1"/>
</dbReference>
<dbReference type="GO" id="GO:0002143">
    <property type="term" value="P:tRNA wobble position uridine thiolation"/>
    <property type="evidence" value="ECO:0007669"/>
    <property type="project" value="TreeGrafter"/>
</dbReference>
<dbReference type="Pfam" id="PF03054">
    <property type="entry name" value="tRNA_Me_trans"/>
    <property type="match status" value="1"/>
</dbReference>
<keyword evidence="3 9" id="KW-0819">tRNA processing</keyword>
<accession>A0A1B9F875</accession>
<dbReference type="Gene3D" id="2.40.30.10">
    <property type="entry name" value="Translation factors"/>
    <property type="match status" value="1"/>
</dbReference>
<evidence type="ECO:0000256" key="3">
    <source>
        <dbReference type="ARBA" id="ARBA00022694"/>
    </source>
</evidence>
<gene>
    <name evidence="9" type="primary">mnmA</name>
    <name evidence="12" type="ORF">DBT_0599</name>
</gene>
<dbReference type="GO" id="GO:0000049">
    <property type="term" value="F:tRNA binding"/>
    <property type="evidence" value="ECO:0007669"/>
    <property type="project" value="UniProtKB-KW"/>
</dbReference>
<reference evidence="12 13" key="1">
    <citation type="submission" date="2016-06" db="EMBL/GenBank/DDBJ databases">
        <title>Respiratory ammonification of nitrate coupled to the oxidation of elemental sulfur in deep-sea autotrophic thermophilic bacteria.</title>
        <authorList>
            <person name="Slobodkina G.B."/>
            <person name="Mardanov A.V."/>
            <person name="Ravin N.V."/>
            <person name="Frolova A.A."/>
            <person name="Viryasiv M.B."/>
            <person name="Chernyh N.A."/>
            <person name="Bonch-Osmolovskaya E.A."/>
            <person name="Slobodkin A.I."/>
        </authorList>
    </citation>
    <scope>NUCLEOTIDE SEQUENCE [LARGE SCALE GENOMIC DNA]</scope>
    <source>
        <strain evidence="12 13">S69</strain>
    </source>
</reference>
<feature type="domain" description="tRNA-specific 2-thiouridylase MnmA-like central" evidence="11">
    <location>
        <begin position="212"/>
        <end position="267"/>
    </location>
</feature>
<dbReference type="GO" id="GO:0005737">
    <property type="term" value="C:cytoplasm"/>
    <property type="evidence" value="ECO:0007669"/>
    <property type="project" value="UniProtKB-SubCell"/>
</dbReference>
<dbReference type="AlphaFoldDB" id="A0A1B9F875"/>
<dbReference type="InterPro" id="IPR023382">
    <property type="entry name" value="MnmA-like_central_sf"/>
</dbReference>
<dbReference type="InterPro" id="IPR014729">
    <property type="entry name" value="Rossmann-like_a/b/a_fold"/>
</dbReference>
<feature type="disulfide bond" description="Alternate" evidence="9">
    <location>
        <begin position="101"/>
        <end position="198"/>
    </location>
</feature>
<dbReference type="Gene3D" id="2.30.30.280">
    <property type="entry name" value="Adenine nucleotide alpha hydrolases-like domains"/>
    <property type="match status" value="1"/>
</dbReference>
<feature type="active site" description="Nucleophile" evidence="9">
    <location>
        <position position="101"/>
    </location>
</feature>
<keyword evidence="6 9" id="KW-0694">RNA-binding</keyword>
<keyword evidence="2 9" id="KW-0808">Transferase</keyword>
<dbReference type="InterPro" id="IPR004506">
    <property type="entry name" value="MnmA-like"/>
</dbReference>
<evidence type="ECO:0000256" key="1">
    <source>
        <dbReference type="ARBA" id="ARBA00022555"/>
    </source>
</evidence>
<keyword evidence="5 9" id="KW-0067">ATP-binding</keyword>
<evidence type="ECO:0000256" key="9">
    <source>
        <dbReference type="HAMAP-Rule" id="MF_00144"/>
    </source>
</evidence>
<comment type="function">
    <text evidence="9">Catalyzes the 2-thiolation of uridine at the wobble position (U34) of tRNA, leading to the formation of s(2)U34.</text>
</comment>